<evidence type="ECO:0000313" key="1">
    <source>
        <dbReference type="EMBL" id="MBF4176430.1"/>
    </source>
</evidence>
<dbReference type="AlphaFoldDB" id="A0ABD4K5P3"/>
<comment type="caution">
    <text evidence="1">The sequence shown here is derived from an EMBL/GenBank/DDBJ whole genome shotgun (WGS) entry which is preliminary data.</text>
</comment>
<proteinExistence type="predicted"/>
<dbReference type="EMBL" id="JADIXP010000001">
    <property type="protein sequence ID" value="MBF4176430.1"/>
    <property type="molecule type" value="Genomic_DNA"/>
</dbReference>
<reference evidence="1 2" key="1">
    <citation type="submission" date="2020-11" db="EMBL/GenBank/DDBJ databases">
        <title>Identification of Lelliottia nimipressuralis from Wound Infection by Whole Genome-Based Bacterial Identification.</title>
        <authorList>
            <person name="Navarathna D.H."/>
            <person name="Choi H."/>
            <person name="Jinadatha C."/>
            <person name="Chatterjee P."/>
            <person name="Hwang M."/>
        </authorList>
    </citation>
    <scope>NUCLEOTIDE SEQUENCE [LARGE SCALE GENOMIC DNA]</scope>
    <source>
        <strain evidence="1 2">DN2020</strain>
    </source>
</reference>
<accession>A0ABD4K5P3</accession>
<evidence type="ECO:0008006" key="3">
    <source>
        <dbReference type="Google" id="ProtNLM"/>
    </source>
</evidence>
<dbReference type="Pfam" id="PF17430">
    <property type="entry name" value="YqgC"/>
    <property type="match status" value="1"/>
</dbReference>
<sequence length="35" mass="3586">MAGPGILRSTEMGITSAGLQIRNASCGKQTHARTA</sequence>
<name>A0ABD4K5P3_9ENTR</name>
<dbReference type="InterPro" id="IPR020102">
    <property type="entry name" value="YqgC-like"/>
</dbReference>
<evidence type="ECO:0000313" key="2">
    <source>
        <dbReference type="Proteomes" id="UP000628560"/>
    </source>
</evidence>
<dbReference type="Proteomes" id="UP000628560">
    <property type="component" value="Unassembled WGS sequence"/>
</dbReference>
<organism evidence="1 2">
    <name type="scientific">Lelliottia nimipressuralis</name>
    <dbReference type="NCBI Taxonomy" id="69220"/>
    <lineage>
        <taxon>Bacteria</taxon>
        <taxon>Pseudomonadati</taxon>
        <taxon>Pseudomonadota</taxon>
        <taxon>Gammaproteobacteria</taxon>
        <taxon>Enterobacterales</taxon>
        <taxon>Enterobacteriaceae</taxon>
        <taxon>Lelliottia</taxon>
    </lineage>
</organism>
<protein>
    <recommendedName>
        <fullName evidence="3">Transposase</fullName>
    </recommendedName>
</protein>
<gene>
    <name evidence="1" type="ORF">ISP11_00995</name>
</gene>